<evidence type="ECO:0000256" key="1">
    <source>
        <dbReference type="SAM" id="MobiDB-lite"/>
    </source>
</evidence>
<dbReference type="Proteomes" id="UP000050741">
    <property type="component" value="Unassembled WGS sequence"/>
</dbReference>
<evidence type="ECO:0000313" key="2">
    <source>
        <dbReference type="Proteomes" id="UP000050741"/>
    </source>
</evidence>
<feature type="compositionally biased region" description="Low complexity" evidence="1">
    <location>
        <begin position="112"/>
        <end position="127"/>
    </location>
</feature>
<accession>A0A183CLX2</accession>
<name>A0A183CLX2_GLOPA</name>
<sequence length="412" mass="42527">MSSNVPTDVLATVHDAIASSTTTPANGNGTANVCCATCTISTATAKTSRNGINGSTSASSGGMHCAMPAYVLAAMRSAIFFTSTSTASTSSPNGTTIMRAMPTVCDDSTRDAPSTSPTTTCTSHAAANDASNSPKLPTCLYAAVCDEFTHATTSSASTLSILFGATTTADTASASSTSTDAILPAFLSTAGDATAADPFLPLNAYCTAVCAPDVPPAILQPLQPLAAPQMIVPIPPPVPPPIPPSPPVVLAQPMPMIPPQLPLPGIPAAPPAVTFCFSLPVAGGLPLQPPIMPLVPPPPFAFQPPPPPPVMVPPPPPPFAGNCVCPPGYVPCSAHMCCLRRRNRTPNSGKKADRVNADDKRMRLSGRKSNDFKNVTDVPTFLITRKSKERVKKDQQDMINPKVELFYLVDGA</sequence>
<dbReference type="AlphaFoldDB" id="A0A183CLX2"/>
<organism evidence="2 3">
    <name type="scientific">Globodera pallida</name>
    <name type="common">Potato cyst nematode worm</name>
    <name type="synonym">Heterodera pallida</name>
    <dbReference type="NCBI Taxonomy" id="36090"/>
    <lineage>
        <taxon>Eukaryota</taxon>
        <taxon>Metazoa</taxon>
        <taxon>Ecdysozoa</taxon>
        <taxon>Nematoda</taxon>
        <taxon>Chromadorea</taxon>
        <taxon>Rhabditida</taxon>
        <taxon>Tylenchina</taxon>
        <taxon>Tylenchomorpha</taxon>
        <taxon>Tylenchoidea</taxon>
        <taxon>Heteroderidae</taxon>
        <taxon>Heteroderinae</taxon>
        <taxon>Globodera</taxon>
    </lineage>
</organism>
<proteinExistence type="predicted"/>
<dbReference type="PRINTS" id="PR01217">
    <property type="entry name" value="PRICHEXTENSN"/>
</dbReference>
<keyword evidence="2" id="KW-1185">Reference proteome</keyword>
<feature type="region of interest" description="Disordered" evidence="1">
    <location>
        <begin position="106"/>
        <end position="130"/>
    </location>
</feature>
<protein>
    <submittedName>
        <fullName evidence="3">Vegetative cell wall protein gp1</fullName>
    </submittedName>
</protein>
<dbReference type="WBParaSite" id="GPLIN_001387800">
    <property type="protein sequence ID" value="GPLIN_001387800"/>
    <property type="gene ID" value="GPLIN_001387800"/>
</dbReference>
<evidence type="ECO:0000313" key="3">
    <source>
        <dbReference type="WBParaSite" id="GPLIN_001387800"/>
    </source>
</evidence>
<reference evidence="2" key="2">
    <citation type="submission" date="2014-05" db="EMBL/GenBank/DDBJ databases">
        <title>The genome and life-stage specific transcriptomes of Globodera pallida elucidate key aspects of plant parasitism by a cyst nematode.</title>
        <authorList>
            <person name="Cotton J.A."/>
            <person name="Lilley C.J."/>
            <person name="Jones L.M."/>
            <person name="Kikuchi T."/>
            <person name="Reid A.J."/>
            <person name="Thorpe P."/>
            <person name="Tsai I.J."/>
            <person name="Beasley H."/>
            <person name="Blok V."/>
            <person name="Cock P.J.A."/>
            <person name="Van den Akker S.E."/>
            <person name="Holroyd N."/>
            <person name="Hunt M."/>
            <person name="Mantelin S."/>
            <person name="Naghra H."/>
            <person name="Pain A."/>
            <person name="Palomares-Rius J.E."/>
            <person name="Zarowiecki M."/>
            <person name="Berriman M."/>
            <person name="Jones J.T."/>
            <person name="Urwin P.E."/>
        </authorList>
    </citation>
    <scope>NUCLEOTIDE SEQUENCE [LARGE SCALE GENOMIC DNA]</scope>
    <source>
        <strain evidence="2">Lindley</strain>
    </source>
</reference>
<reference evidence="3" key="3">
    <citation type="submission" date="2016-06" db="UniProtKB">
        <authorList>
            <consortium name="WormBaseParasite"/>
        </authorList>
    </citation>
    <scope>IDENTIFICATION</scope>
</reference>
<reference evidence="2" key="1">
    <citation type="submission" date="2013-12" db="EMBL/GenBank/DDBJ databases">
        <authorList>
            <person name="Aslett M."/>
        </authorList>
    </citation>
    <scope>NUCLEOTIDE SEQUENCE [LARGE SCALE GENOMIC DNA]</scope>
    <source>
        <strain evidence="2">Lindley</strain>
    </source>
</reference>